<feature type="transmembrane region" description="Helical" evidence="1">
    <location>
        <begin position="1775"/>
        <end position="1798"/>
    </location>
</feature>
<dbReference type="RefSeq" id="XP_012770634.1">
    <property type="nucleotide sequence ID" value="XM_012915180.1"/>
</dbReference>
<reference evidence="2" key="2">
    <citation type="submission" date="2014-06" db="EMBL/GenBank/DDBJ databases">
        <authorList>
            <person name="Aslett M."/>
            <person name="De Silva Nishadi"/>
        </authorList>
    </citation>
    <scope>NUCLEOTIDE SEQUENCE</scope>
    <source>
        <strain evidence="2">Bond</strain>
    </source>
</reference>
<keyword evidence="1" id="KW-0812">Transmembrane</keyword>
<proteinExistence type="predicted"/>
<dbReference type="VEuPathDB" id="PiroplasmaDB:BBBOND_0003470"/>
<evidence type="ECO:0000256" key="1">
    <source>
        <dbReference type="SAM" id="Phobius"/>
    </source>
</evidence>
<name>A0A061BQE0_BABBI</name>
<dbReference type="KEGG" id="bbig:BBBOND_0003470"/>
<protein>
    <recommendedName>
        <fullName evidence="3">C3H1-type domain-containing protein</fullName>
    </recommendedName>
</protein>
<reference evidence="2" key="1">
    <citation type="journal article" date="2014" name="Nucleic Acids Res.">
        <title>The evolutionary dynamics of variant antigen genes in Babesia reveal a history of genomic innovation underlying host-parasite interaction.</title>
        <authorList>
            <person name="Jackson A.P."/>
            <person name="Otto T.D."/>
            <person name="Darby A."/>
            <person name="Ramaprasad A."/>
            <person name="Xia D."/>
            <person name="Echaide I.E."/>
            <person name="Farber M."/>
            <person name="Gahlot S."/>
            <person name="Gamble J."/>
            <person name="Gupta D."/>
            <person name="Gupta Y."/>
            <person name="Jackson L."/>
            <person name="Malandrin L."/>
            <person name="Malas T.B."/>
            <person name="Moussa E."/>
            <person name="Nair M."/>
            <person name="Reid AJ."/>
            <person name="Sanders M."/>
            <person name="Sharma J."/>
            <person name="Tracey A."/>
            <person name="Quail M.A."/>
            <person name="Weir W."/>
            <person name="Wastling J.M."/>
            <person name="Hall N."/>
            <person name="Willadsen P."/>
            <person name="Lingelbach K."/>
            <person name="Shiels B."/>
            <person name="Tait A."/>
            <person name="Berriman M."/>
            <person name="Allred D.R."/>
            <person name="Pain A."/>
        </authorList>
    </citation>
    <scope>NUCLEOTIDE SEQUENCE</scope>
    <source>
        <strain evidence="2">Bond</strain>
    </source>
</reference>
<keyword evidence="1" id="KW-1133">Transmembrane helix</keyword>
<dbReference type="OrthoDB" id="75169at2759"/>
<dbReference type="EMBL" id="LK055117">
    <property type="protein sequence ID" value="CDR71688.1"/>
    <property type="molecule type" value="Genomic_DNA"/>
</dbReference>
<sequence length="1837" mass="206574">MGMNLSQALKKLIEEAIEKAEKSLTTEKEKLSCPFKYSDKETYCQYYQSQIKKTEKPENAGKSSQELVKENLNLSVLKDCLTKCQAKHKDYPTSQAYKDIESRLDQLKKLEESLTGLTKEENCKNLLTNLCDGLETFLGFDPKSKGYDGSGIVYSDLDRLCDGVMGFLSGVLDAVKDDPSVKTYYKGMDKTLKVIEKNMHKTGGLSVAVEAVSTALGEWDNNLTNKINETKNAFNNIKSSHFTYNNGFCRALNNLHGSEPSNVAGYLGECITQAGELLNTFNIAEAHYKDLDSALRDKLKDYVFKIKLQVEKFHGAATNEELKTVVETAEGELAYLQSNVNKIVDSRIRTLKTDVTNKTVDLKEKLTGVSRKLKAYVRELYEWKRQTWQFIAEAIKNVDGIVDKGVGFEQQGDIKEVAMKLRECMTTLGVHIDGMKFEVAALANKALKEVKSMDEKLKQDLWKVKDEVGKKVTEIKTAIGKLYKVVESGTENGAEEVEKAMLKIMENIRDRMKEITGPEGGREHKGLIGIAKKVAEHTGKFKSDSQGFEKIVKSWVDEIVDRESGLIKHTVLKYINYNRSLGHFGNRVTSESQQTKVLQALKERIKTVIASAIESAVKVDQVTPASDTGSIQLNITALLKCINGFSDALETKIKNSNNVAEMHVSELAKNIEQSANVMDHYKVNVTDKTHLYDAVKSTLDQVLAMSRQRAADLQLFAQSTRNTVGTIVDTIRPVAESLHDKLKTALGKPPNADPVTQYTNHAADVDSAIEQVKTTLGEQLLSESNTKRDSHVKLGANSFNNYKGFVKQEGNAISDKPLAGTIDEGTLPAAIGDIRKHALQYDVNPTLRQLEARSRDITDSIDKLMNALSDKGTEVNKILLKVKDIKIGKEVKDIVNRIFNLQQTSLSPLIKEADELMDLINVQTDAAISDIKCFLGSQVTNATRAIQSKAKHDYYAKISAMAKQMEKQVDEQIGNIEALLSHDLATGVKGLLKAMYADNGKQLNSLKEATNNKNRETFGNVSQKLKLYIDAILFYLKFQVVSTPPDKQGITVSNIKNQTYVLLTHLGKELSAKKYNYDNDFVKLHSSLSTSLHLLSPSHFANPRHPELLDAVKKGLQGFVTEMGRVYVNGYDSETFGELVEYKKGDKQGKLTSYGRKCSKLCLTVLSILNSEFETLLKYCLSRCKSDRINKSNDLGKFFVDQGYNVSEEGIKQWELQDDKDMTGFHICKRLFGYDDKHIFKKDTLNQEIGPLKKLHDHLQIYYRVGHIATSTSKRRPCNIFEMLCWLSGLPCNYVFDGVLHEAVSELFVDPRKQPTDDDEIPVTVVSDELPAYPEPIELVDTQRAVKRLCSKSYDVLIKIVGYGDAYNMYAVDFCDNSSNLHYPADATSCLELLVDILRRLLPVFRFLHSRCELETEHHGWAKCLYGRDILTGKSQCNKHPADKQTDCLPRSPLQSYLSDSLPGHLPHNLTAMGCKSVCSNCPKSLPGQPCLTPLGFRGFTGSTKTGKELGNVLGKFFNKTYITSLLCLLPKPPSTLPEHFQFAISFANMLNNNKGSRTNEVKAAFDTSTKEESIDLYKEPDKLTTALQNAYCNQTSHNSSRHSKFTEVDLSTLSADATCIYASSDKLHCAPYLKSLCDDSYTYLAERHSKLYLSWALYLPWTLHKYLKSLLDAFSNISCRDWGCRRCMHGTKCTLGKHGVENCQCKGLVECRGVTSTFYSYGFRFSNAMKLMEINEMKYCHHFYIQLKNIIDSNYFIALFKECDNFLWIIRQPFIWLNVALWLLSFLYLLHIMVIRLDLLHIKSHLRSPSSHRIAAQSLLAAGRVNKLNRVFYLQP</sequence>
<gene>
    <name evidence="2" type="ORF">BBBOND_0003470</name>
</gene>
<organism evidence="2">
    <name type="scientific">Babesia bigemina</name>
    <dbReference type="NCBI Taxonomy" id="5866"/>
    <lineage>
        <taxon>Eukaryota</taxon>
        <taxon>Sar</taxon>
        <taxon>Alveolata</taxon>
        <taxon>Apicomplexa</taxon>
        <taxon>Aconoidasida</taxon>
        <taxon>Piroplasmida</taxon>
        <taxon>Babesiidae</taxon>
        <taxon>Babesia</taxon>
    </lineage>
</organism>
<keyword evidence="1" id="KW-0472">Membrane</keyword>
<evidence type="ECO:0000313" key="2">
    <source>
        <dbReference type="EMBL" id="CDR71688.1"/>
    </source>
</evidence>
<evidence type="ECO:0008006" key="3">
    <source>
        <dbReference type="Google" id="ProtNLM"/>
    </source>
</evidence>
<accession>A0A061BQE0</accession>
<dbReference type="GeneID" id="24561909"/>